<reference evidence="10 11" key="1">
    <citation type="submission" date="2025-05" db="UniProtKB">
        <authorList>
            <consortium name="RefSeq"/>
        </authorList>
    </citation>
    <scope>IDENTIFICATION</scope>
    <source>
        <tissue evidence="10 11">Muscle</tissue>
    </source>
</reference>
<proteinExistence type="inferred from homology"/>
<comment type="similarity">
    <text evidence="2">Belongs to the major facilitator superfamily. MFSD6 family.</text>
</comment>
<feature type="transmembrane region" description="Helical" evidence="7">
    <location>
        <begin position="449"/>
        <end position="470"/>
    </location>
</feature>
<dbReference type="RefSeq" id="XP_022242310.1">
    <property type="nucleotide sequence ID" value="XM_022386602.1"/>
</dbReference>
<keyword evidence="3 7" id="KW-0812">Transmembrane</keyword>
<dbReference type="Gene3D" id="1.20.1250.20">
    <property type="entry name" value="MFS general substrate transporter like domains"/>
    <property type="match status" value="3"/>
</dbReference>
<accession>A0ABM1SFA6</accession>
<evidence type="ECO:0000256" key="2">
    <source>
        <dbReference type="ARBA" id="ARBA00005241"/>
    </source>
</evidence>
<evidence type="ECO:0000256" key="4">
    <source>
        <dbReference type="ARBA" id="ARBA00022989"/>
    </source>
</evidence>
<feature type="transmembrane region" description="Helical" evidence="7">
    <location>
        <begin position="512"/>
        <end position="529"/>
    </location>
</feature>
<evidence type="ECO:0000256" key="1">
    <source>
        <dbReference type="ARBA" id="ARBA00004141"/>
    </source>
</evidence>
<dbReference type="InterPro" id="IPR024989">
    <property type="entry name" value="MFS_assoc_dom"/>
</dbReference>
<dbReference type="InterPro" id="IPR051717">
    <property type="entry name" value="MFS_MFSD6"/>
</dbReference>
<evidence type="ECO:0000256" key="3">
    <source>
        <dbReference type="ARBA" id="ARBA00022692"/>
    </source>
</evidence>
<dbReference type="Proteomes" id="UP000694941">
    <property type="component" value="Unplaced"/>
</dbReference>
<feature type="transmembrane region" description="Helical" evidence="7">
    <location>
        <begin position="313"/>
        <end position="330"/>
    </location>
</feature>
<feature type="transmembrane region" description="Helical" evidence="7">
    <location>
        <begin position="350"/>
        <end position="368"/>
    </location>
</feature>
<evidence type="ECO:0000259" key="8">
    <source>
        <dbReference type="Pfam" id="PF12832"/>
    </source>
</evidence>
<protein>
    <submittedName>
        <fullName evidence="10 11">Major facilitator superfamily domain-containing protein 6-like isoform X1</fullName>
    </submittedName>
</protein>
<dbReference type="SUPFAM" id="SSF103473">
    <property type="entry name" value="MFS general substrate transporter"/>
    <property type="match status" value="1"/>
</dbReference>
<dbReference type="RefSeq" id="XP_022242312.1">
    <property type="nucleotide sequence ID" value="XM_022386604.1"/>
</dbReference>
<keyword evidence="4 7" id="KW-1133">Transmembrane helix</keyword>
<dbReference type="PANTHER" id="PTHR16172">
    <property type="entry name" value="MAJOR FACILITATOR SUPERFAMILY DOMAIN-CONTAINING PROTEIN 6-LIKE"/>
    <property type="match status" value="1"/>
</dbReference>
<dbReference type="InterPro" id="IPR036259">
    <property type="entry name" value="MFS_trans_sf"/>
</dbReference>
<feature type="transmembrane region" description="Helical" evidence="7">
    <location>
        <begin position="123"/>
        <end position="143"/>
    </location>
</feature>
<dbReference type="GeneID" id="106460012"/>
<evidence type="ECO:0000256" key="5">
    <source>
        <dbReference type="ARBA" id="ARBA00023136"/>
    </source>
</evidence>
<evidence type="ECO:0000313" key="13">
    <source>
        <dbReference type="RefSeq" id="XP_022242312.1"/>
    </source>
</evidence>
<dbReference type="RefSeq" id="XP_013775147.1">
    <property type="nucleotide sequence ID" value="XM_013919693.2"/>
</dbReference>
<evidence type="ECO:0000256" key="7">
    <source>
        <dbReference type="SAM" id="Phobius"/>
    </source>
</evidence>
<feature type="transmembrane region" description="Helical" evidence="7">
    <location>
        <begin position="605"/>
        <end position="623"/>
    </location>
</feature>
<dbReference type="PANTHER" id="PTHR16172:SF2">
    <property type="entry name" value="MAJOR FACILITATOR SUPERFAMILY DOMAIN-CONTAINING PROTEIN 6"/>
    <property type="match status" value="1"/>
</dbReference>
<organism evidence="9 12">
    <name type="scientific">Limulus polyphemus</name>
    <name type="common">Atlantic horseshoe crab</name>
    <dbReference type="NCBI Taxonomy" id="6850"/>
    <lineage>
        <taxon>Eukaryota</taxon>
        <taxon>Metazoa</taxon>
        <taxon>Ecdysozoa</taxon>
        <taxon>Arthropoda</taxon>
        <taxon>Chelicerata</taxon>
        <taxon>Merostomata</taxon>
        <taxon>Xiphosura</taxon>
        <taxon>Limulidae</taxon>
        <taxon>Limulus</taxon>
    </lineage>
</organism>
<evidence type="ECO:0000313" key="9">
    <source>
        <dbReference type="Proteomes" id="UP000694941"/>
    </source>
</evidence>
<evidence type="ECO:0000313" key="12">
    <source>
        <dbReference type="RefSeq" id="XP_022242311.1"/>
    </source>
</evidence>
<dbReference type="CDD" id="cd17335">
    <property type="entry name" value="MFS_MFSD6"/>
    <property type="match status" value="1"/>
</dbReference>
<feature type="compositionally biased region" description="Polar residues" evidence="6">
    <location>
        <begin position="14"/>
        <end position="26"/>
    </location>
</feature>
<gene>
    <name evidence="10 11 12 13" type="primary">LOC106460012</name>
</gene>
<evidence type="ECO:0000256" key="6">
    <source>
        <dbReference type="SAM" id="MobiDB-lite"/>
    </source>
</evidence>
<feature type="domain" description="Major facilitator superfamily associated" evidence="8">
    <location>
        <begin position="62"/>
        <end position="604"/>
    </location>
</feature>
<comment type="subcellular location">
    <subcellularLocation>
        <location evidence="1">Membrane</location>
        <topology evidence="1">Multi-pass membrane protein</topology>
    </subcellularLocation>
</comment>
<feature type="transmembrane region" description="Helical" evidence="7">
    <location>
        <begin position="64"/>
        <end position="83"/>
    </location>
</feature>
<dbReference type="Pfam" id="PF12832">
    <property type="entry name" value="MFS_1_like"/>
    <property type="match status" value="1"/>
</dbReference>
<name>A0ABM1SFA6_LIMPO</name>
<evidence type="ECO:0000313" key="11">
    <source>
        <dbReference type="RefSeq" id="XP_022242310.1"/>
    </source>
</evidence>
<keyword evidence="5 7" id="KW-0472">Membrane</keyword>
<feature type="transmembrane region" description="Helical" evidence="7">
    <location>
        <begin position="271"/>
        <end position="292"/>
    </location>
</feature>
<keyword evidence="9" id="KW-1185">Reference proteome</keyword>
<feature type="region of interest" description="Disordered" evidence="6">
    <location>
        <begin position="1"/>
        <end position="40"/>
    </location>
</feature>
<dbReference type="RefSeq" id="XP_022242311.1">
    <property type="nucleotide sequence ID" value="XM_022386603.1"/>
</dbReference>
<sequence length="813" mass="91968">MVEMKSLQEEEEQTPNQMELQTNMRNRQPVREEGNSQRQFSSKRDIIDNLCTNVNQDLLVSKTFYFFFFSAFGSLFPLLAVYFKQMGMSAIQSGLLIGLRPFIEFLSAPLWGGLADRFRKGKIMLLFSLFCWIVFTLALNFIYPPPSSCVIYNDTHHLLYAPRTHLEKRSVYKSEMIEISNLSDLAFNISEEEVWSVSNYDGEKPYKQQILWRNRRATYKEERHKPPPNVIVGLSPNDVQYTLNYNRKEHENYISPLNSSIVYRYEDVQEVFFLLLLLVILGEFFSAPAITLADTATLTYLEDNTDNYGKQRMFGSLGWGLAMFFVGVALDHSTSFVNHPCGPHYRERNYTICFATFSVLMGCAFIAATQFRFDYEAIEDTIPMKPVENEPERKGATMTIGTLVIEQDIRPEPSKEPEATESTVFAQTMRRLPEWFTILRTFATIRYGAFLYVTWFMGFGIGLVFTFLFWHLQDLGGTPTLFGVASVINHISEVFAYFFSFKFIKQIGHTKVLCVGLFGNVCRFLYISWLKNPWWVLPFEFIQGITHAAVWAACCSYITQATPSNLRASAQGVLQGLHHGLGRGCGAILGGLFVSYFGTQVTFRGYGFACLAVLIIFVVVNYYRKDKGFSNFQDEQEPDMVVEETSHLAPHGVPSNPMARSLSKQNITELDFIGQQKGGIGNGTGRYGTSSSGTYETGGFLGLPESGGGYYGGGGTTNYSDINMNNTAFNKPAFGRSALAAAFNPKGILAASLSPDSSFDYNYIKRDFQAYNEVLNRNEVGMTDKNDAVMGPVPRTSLYTPQPFNWDEQSYDW</sequence>
<evidence type="ECO:0000313" key="10">
    <source>
        <dbReference type="RefSeq" id="XP_013775147.1"/>
    </source>
</evidence>
<feature type="transmembrane region" description="Helical" evidence="7">
    <location>
        <begin position="482"/>
        <end position="500"/>
    </location>
</feature>